<dbReference type="OrthoDB" id="8035982at2759"/>
<feature type="compositionally biased region" description="Low complexity" evidence="1">
    <location>
        <begin position="66"/>
        <end position="77"/>
    </location>
</feature>
<keyword evidence="2" id="KW-0732">Signal</keyword>
<feature type="compositionally biased region" description="Low complexity" evidence="1">
    <location>
        <begin position="972"/>
        <end position="1000"/>
    </location>
</feature>
<feature type="region of interest" description="Disordered" evidence="1">
    <location>
        <begin position="62"/>
        <end position="82"/>
    </location>
</feature>
<organism evidence="3">
    <name type="scientific">Drosophila rhopaloa</name>
    <name type="common">Fruit fly</name>
    <dbReference type="NCBI Taxonomy" id="1041015"/>
    <lineage>
        <taxon>Eukaryota</taxon>
        <taxon>Metazoa</taxon>
        <taxon>Ecdysozoa</taxon>
        <taxon>Arthropoda</taxon>
        <taxon>Hexapoda</taxon>
        <taxon>Insecta</taxon>
        <taxon>Pterygota</taxon>
        <taxon>Neoptera</taxon>
        <taxon>Endopterygota</taxon>
        <taxon>Diptera</taxon>
        <taxon>Brachycera</taxon>
        <taxon>Muscomorpha</taxon>
        <taxon>Ephydroidea</taxon>
        <taxon>Drosophilidae</taxon>
        <taxon>Drosophila</taxon>
        <taxon>Sophophora</taxon>
    </lineage>
</organism>
<gene>
    <name evidence="3" type="primary">LOC108042599</name>
</gene>
<feature type="signal peptide" evidence="2">
    <location>
        <begin position="1"/>
        <end position="19"/>
    </location>
</feature>
<reference evidence="3" key="1">
    <citation type="submission" date="2025-08" db="UniProtKB">
        <authorList>
            <consortium name="RefSeq"/>
        </authorList>
    </citation>
    <scope>IDENTIFICATION</scope>
</reference>
<feature type="compositionally biased region" description="Basic and acidic residues" evidence="1">
    <location>
        <begin position="1236"/>
        <end position="1256"/>
    </location>
</feature>
<feature type="chain" id="PRO_5027640473" evidence="2">
    <location>
        <begin position="20"/>
        <end position="1518"/>
    </location>
</feature>
<evidence type="ECO:0000256" key="2">
    <source>
        <dbReference type="SAM" id="SignalP"/>
    </source>
</evidence>
<sequence length="1518" mass="172425">MIFLQLWWALMVFSGHGSSQQVSSAEEKRDQENPVQGSDKLLSFSRAVELARPELQELKTSYGGLQEQASPQQQQQEQCRDRRNSIDDMLSNFAQAQVGDSKSKAEEEEHVLQEAADAWFRNIQAGMAKSSANQKRSGGKQERSLAKKIIEQHAKDMEHTEMGKVKLKYKEVGDDTIVRKYQVTKSPMNPQDSGLSHLDIKLKQVQQMLSDQEGVEAVKKEQRSKDGQKNVEESGWADKLPEFGDAPIPDGVYESTLNRLAFPHATSNKLAHEANYKLSKIEQEASERALKISRPGSICEASPLKQMKRSSCSGFNPMNEIKLKTSSRLMLKGLGPSLPSNALMDIHRNQMVDSMIRRRELEDQQQQQQFEASQDADVEDQRMGINRAMAPNENLEYLQPVNTAMDMSQNQMMELPQSYDYRVPQYDRFHPINQRQMTNVRDYERSNRMPIDLDRYKREPHLEALEAKDLSGLEVLPLGSGLPLEDEALPSPSEVDEDQSISDHEMALKTSLLDVKEASASKDHESKEKDFHGEVKLEDLHDEVKLDEEALSKPEVKLDSETSAIEDKMEDKLETEAEVKVKREAKKVEKEMQAPIKADTLSAAVVKSENDFPLKEVMPLNLDTSSELHSNTEAELATNSESKDNLEKRESAETNDSIDNHDGNSDGETECKSKEVDKPETEDSVVKVNIKLKLQEPAEEKSECEDINKVEAKEAAASAPKVNPDAVVKLLANEFSLDKDRGKRQTRLRRFPRQNRRSKRSLDDKEQQLEPQQQEAQPQQQHAVAKRLVHLLDDFEDHNGNRVRFGTLGNGLLTPDAEDSLERSYPSHELLAHYDELEAAHDDDSSNIYDPTRDLVPMMNQRPNAMFPMQQQQPQQVQLQPQQMQQQPLQQQQQLQQPQQLQQLQLPQQQQQPVQQPDLNRQRHHSSNFQASFNLTHFFNELQKMQNLKSPQQQQQTVQQNPVVQQPLPVQQQYRPQQQQYLPQQQPMQQQPMQQQLPMQRNGQQLPMKPVSPPIKSFGVHRYFGPFFNKQLKNDPYLAAMATATTLDPRCVPITTPLPLPVGNVTTESTLPPNCTTSLATTATGTSITTSAPTTPSENICNGPDAMKLNVTINANVCGDPKTKQFYGNGSISLLPAYRGLHPGSSEDVQDVRLHGNTAQLEDSLDDLEANEERRIREVGEESKDKGGEEWEPKKDNEKPRKQEGHMKRPSIKWNGKSQSKQTHQEAPKSAPKVAPKADPKEQPKEAAKVAPKEGQKAAGQCNRPQTEPLEPQSNSYEKLITGKISEDIVSAVFEAVGNDPGMDRLLAVLQRNRKCSQKQTKNFYQIRNDKNENYFRQTEDMVRGTMAAISNIIDQQVRRRACIPLRPDLQDFYDLILKTSNEEQKIREKRQSSLRVLAEDFSQDVRLLDPGKINQKSRIVKKLLRQYEDLPMEDQQAASGVRDELLLDLVYLRKLADSAERHQRNARLQEVLKQASLDEVLEKRMSTEYSPRFIKLLKTAELFKEAGEQQAKAFVGL</sequence>
<feature type="compositionally biased region" description="Basic and acidic residues" evidence="1">
    <location>
        <begin position="1175"/>
        <end position="1207"/>
    </location>
</feature>
<feature type="region of interest" description="Disordered" evidence="1">
    <location>
        <begin position="611"/>
        <end position="706"/>
    </location>
</feature>
<dbReference type="RefSeq" id="XP_016976428.1">
    <property type="nucleotide sequence ID" value="XM_017120939.1"/>
</dbReference>
<feature type="region of interest" description="Disordered" evidence="1">
    <location>
        <begin position="751"/>
        <end position="783"/>
    </location>
</feature>
<protein>
    <submittedName>
        <fullName evidence="3">Uncharacterized protein LOC108042599</fullName>
    </submittedName>
</protein>
<name>A0A6P4EN28_DRORH</name>
<feature type="compositionally biased region" description="Polar residues" evidence="1">
    <location>
        <begin position="622"/>
        <end position="640"/>
    </location>
</feature>
<feature type="region of interest" description="Disordered" evidence="1">
    <location>
        <begin position="1175"/>
        <end position="1275"/>
    </location>
</feature>
<evidence type="ECO:0000313" key="3">
    <source>
        <dbReference type="RefSeq" id="XP_016976428.1"/>
    </source>
</evidence>
<feature type="compositionally biased region" description="Low complexity" evidence="1">
    <location>
        <begin position="769"/>
        <end position="781"/>
    </location>
</feature>
<feature type="region of interest" description="Disordered" evidence="1">
    <location>
        <begin position="553"/>
        <end position="575"/>
    </location>
</feature>
<evidence type="ECO:0000256" key="1">
    <source>
        <dbReference type="SAM" id="MobiDB-lite"/>
    </source>
</evidence>
<feature type="region of interest" description="Disordered" evidence="1">
    <location>
        <begin position="972"/>
        <end position="1005"/>
    </location>
</feature>
<dbReference type="RefSeq" id="XP_016976428.2">
    <property type="nucleotide sequence ID" value="XM_017120939.2"/>
</dbReference>
<dbReference type="GeneID" id="108042599"/>
<feature type="region of interest" description="Disordered" evidence="1">
    <location>
        <begin position="902"/>
        <end position="924"/>
    </location>
</feature>
<feature type="compositionally biased region" description="Basic and acidic residues" evidence="1">
    <location>
        <begin position="641"/>
        <end position="685"/>
    </location>
</feature>
<proteinExistence type="predicted"/>
<feature type="compositionally biased region" description="Basic and acidic residues" evidence="1">
    <location>
        <begin position="693"/>
        <end position="706"/>
    </location>
</feature>
<feature type="compositionally biased region" description="Low complexity" evidence="1">
    <location>
        <begin position="902"/>
        <end position="917"/>
    </location>
</feature>
<accession>A0A6P4EN28</accession>
<feature type="region of interest" description="Disordered" evidence="1">
    <location>
        <begin position="22"/>
        <end position="42"/>
    </location>
</feature>